<comment type="caution">
    <text evidence="1">The sequence shown here is derived from an EMBL/GenBank/DDBJ whole genome shotgun (WGS) entry which is preliminary data.</text>
</comment>
<protein>
    <submittedName>
        <fullName evidence="1">Uncharacterized protein</fullName>
    </submittedName>
</protein>
<organism evidence="1 2">
    <name type="scientific">Ignelater luminosus</name>
    <name type="common">Cucubano</name>
    <name type="synonym">Pyrophorus luminosus</name>
    <dbReference type="NCBI Taxonomy" id="2038154"/>
    <lineage>
        <taxon>Eukaryota</taxon>
        <taxon>Metazoa</taxon>
        <taxon>Ecdysozoa</taxon>
        <taxon>Arthropoda</taxon>
        <taxon>Hexapoda</taxon>
        <taxon>Insecta</taxon>
        <taxon>Pterygota</taxon>
        <taxon>Neoptera</taxon>
        <taxon>Endopterygota</taxon>
        <taxon>Coleoptera</taxon>
        <taxon>Polyphaga</taxon>
        <taxon>Elateriformia</taxon>
        <taxon>Elateroidea</taxon>
        <taxon>Elateridae</taxon>
        <taxon>Agrypninae</taxon>
        <taxon>Pyrophorini</taxon>
        <taxon>Ignelater</taxon>
    </lineage>
</organism>
<accession>A0A8K0CLY2</accession>
<dbReference type="EMBL" id="VTPC01083490">
    <property type="protein sequence ID" value="KAF2887441.1"/>
    <property type="molecule type" value="Genomic_DNA"/>
</dbReference>
<name>A0A8K0CLY2_IGNLU</name>
<evidence type="ECO:0000313" key="2">
    <source>
        <dbReference type="Proteomes" id="UP000801492"/>
    </source>
</evidence>
<keyword evidence="2" id="KW-1185">Reference proteome</keyword>
<reference evidence="1" key="1">
    <citation type="submission" date="2019-08" db="EMBL/GenBank/DDBJ databases">
        <title>The genome of the North American firefly Photinus pyralis.</title>
        <authorList>
            <consortium name="Photinus pyralis genome working group"/>
            <person name="Fallon T.R."/>
            <person name="Sander Lower S.E."/>
            <person name="Weng J.-K."/>
        </authorList>
    </citation>
    <scope>NUCLEOTIDE SEQUENCE</scope>
    <source>
        <strain evidence="1">TRF0915ILg1</strain>
        <tissue evidence="1">Whole body</tissue>
    </source>
</reference>
<sequence>MNKDIYPTYDGNLRFNSYSSSCSSTKDFPELTEYFEDSCDSYRDPDYAPSDNENENILPVLTCVSEEAENIQLIGSDNNSNNKPVDWEPQKLLENERQKLRRNQKRWQNLTDNGERKLSRKRKRQQEMWKMNVVNKVLCQSGKEHQDVKGNIRRRRNLKILKNCESNCRFLSSKKLVYTREKLYIKDFGHCQTMPNHIITPKIRRGLTKKRKQTLNEKSRRQYSYKYYFHVGNKKIRVCKTFSISALDVSYLVIFMKRKRTS</sequence>
<dbReference type="Proteomes" id="UP000801492">
    <property type="component" value="Unassembled WGS sequence"/>
</dbReference>
<dbReference type="AlphaFoldDB" id="A0A8K0CLY2"/>
<evidence type="ECO:0000313" key="1">
    <source>
        <dbReference type="EMBL" id="KAF2887441.1"/>
    </source>
</evidence>
<dbReference type="OrthoDB" id="6161632at2759"/>
<proteinExistence type="predicted"/>
<gene>
    <name evidence="1" type="ORF">ILUMI_18732</name>
</gene>